<dbReference type="PANTHER" id="PTHR46889:SF4">
    <property type="entry name" value="TRANSPOSASE INSO FOR INSERTION SEQUENCE ELEMENT IS911B-RELATED"/>
    <property type="match status" value="1"/>
</dbReference>
<dbReference type="EMBL" id="JACIIU010000029">
    <property type="protein sequence ID" value="MBB6262414.1"/>
    <property type="molecule type" value="Genomic_DNA"/>
</dbReference>
<reference evidence="1 2" key="1">
    <citation type="submission" date="2020-08" db="EMBL/GenBank/DDBJ databases">
        <title>Genomic Encyclopedia of Type Strains, Phase IV (KMG-IV): sequencing the most valuable type-strain genomes for metagenomic binning, comparative biology and taxonomic classification.</title>
        <authorList>
            <person name="Goeker M."/>
        </authorList>
    </citation>
    <scope>NUCLEOTIDE SEQUENCE [LARGE SCALE GENOMIC DNA]</scope>
    <source>
        <strain evidence="1 2">DSM 22336</strain>
    </source>
</reference>
<dbReference type="AlphaFoldDB" id="A0A841MA49"/>
<organism evidence="1 2">
    <name type="scientific">Paenochrobactrum gallinarii</name>
    <dbReference type="NCBI Taxonomy" id="643673"/>
    <lineage>
        <taxon>Bacteria</taxon>
        <taxon>Pseudomonadati</taxon>
        <taxon>Pseudomonadota</taxon>
        <taxon>Alphaproteobacteria</taxon>
        <taxon>Hyphomicrobiales</taxon>
        <taxon>Brucellaceae</taxon>
        <taxon>Paenochrobactrum</taxon>
    </lineage>
</organism>
<keyword evidence="2" id="KW-1185">Reference proteome</keyword>
<accession>A0A841MA49</accession>
<evidence type="ECO:0000313" key="2">
    <source>
        <dbReference type="Proteomes" id="UP000555393"/>
    </source>
</evidence>
<dbReference type="InterPro" id="IPR050900">
    <property type="entry name" value="Transposase_IS3/IS150/IS904"/>
</dbReference>
<protein>
    <submittedName>
        <fullName evidence="1">Transposase InsO family protein</fullName>
    </submittedName>
</protein>
<evidence type="ECO:0000313" key="1">
    <source>
        <dbReference type="EMBL" id="MBB6262414.1"/>
    </source>
</evidence>
<name>A0A841MA49_9HYPH</name>
<sequence length="103" mass="11814">MNVEIQKAGIDVGRHRVARLIRDNKLKALQKWRYKRTTDSNHAGLIAHNLLDQDFACTGPDQKWGVDISYIWTAEGWLGVTPKWVYVSLGLRREPGEVTNKKL</sequence>
<dbReference type="PANTHER" id="PTHR46889">
    <property type="entry name" value="TRANSPOSASE INSF FOR INSERTION SEQUENCE IS3B-RELATED"/>
    <property type="match status" value="1"/>
</dbReference>
<dbReference type="Proteomes" id="UP000555393">
    <property type="component" value="Unassembled WGS sequence"/>
</dbReference>
<comment type="caution">
    <text evidence="1">The sequence shown here is derived from an EMBL/GenBank/DDBJ whole genome shotgun (WGS) entry which is preliminary data.</text>
</comment>
<proteinExistence type="predicted"/>
<gene>
    <name evidence="1" type="ORF">FHS77_002988</name>
</gene>